<accession>A0A5S9IPK1</accession>
<protein>
    <submittedName>
        <fullName evidence="1">Uncharacterized protein</fullName>
    </submittedName>
</protein>
<dbReference type="Gene3D" id="3.40.30.10">
    <property type="entry name" value="Glutaredoxin"/>
    <property type="match status" value="1"/>
</dbReference>
<name>A0A5S9IPK1_UABAM</name>
<dbReference type="Proteomes" id="UP000326354">
    <property type="component" value="Chromosome"/>
</dbReference>
<proteinExistence type="predicted"/>
<dbReference type="KEGG" id="uam:UABAM_03171"/>
<keyword evidence="2" id="KW-1185">Reference proteome</keyword>
<evidence type="ECO:0000313" key="1">
    <source>
        <dbReference type="EMBL" id="BBM84810.1"/>
    </source>
</evidence>
<evidence type="ECO:0000313" key="2">
    <source>
        <dbReference type="Proteomes" id="UP000326354"/>
    </source>
</evidence>
<dbReference type="EMBL" id="AP019860">
    <property type="protein sequence ID" value="BBM84810.1"/>
    <property type="molecule type" value="Genomic_DNA"/>
</dbReference>
<sequence length="100" mass="11928">MHNVCYVLVFILLMFTGCHLPNASGKNFKEKYSDFIDHHYSEDQKQQIYKVIENEPLQKYKCIKWYEDAEEAITTAKKEEKPILVFFFVNEFGQEKAQHC</sequence>
<dbReference type="AlphaFoldDB" id="A0A5S9IPK1"/>
<dbReference type="RefSeq" id="WP_151968941.1">
    <property type="nucleotide sequence ID" value="NZ_AP019860.1"/>
</dbReference>
<reference evidence="1 2" key="1">
    <citation type="submission" date="2019-08" db="EMBL/GenBank/DDBJ databases">
        <title>Complete genome sequence of Candidatus Uab amorphum.</title>
        <authorList>
            <person name="Shiratori T."/>
            <person name="Suzuki S."/>
            <person name="Kakizawa Y."/>
            <person name="Ishida K."/>
        </authorList>
    </citation>
    <scope>NUCLEOTIDE SEQUENCE [LARGE SCALE GENOMIC DNA]</scope>
    <source>
        <strain evidence="1 2">SRT547</strain>
    </source>
</reference>
<organism evidence="1 2">
    <name type="scientific">Uabimicrobium amorphum</name>
    <dbReference type="NCBI Taxonomy" id="2596890"/>
    <lineage>
        <taxon>Bacteria</taxon>
        <taxon>Pseudomonadati</taxon>
        <taxon>Planctomycetota</taxon>
        <taxon>Candidatus Uabimicrobiia</taxon>
        <taxon>Candidatus Uabimicrobiales</taxon>
        <taxon>Candidatus Uabimicrobiaceae</taxon>
        <taxon>Candidatus Uabimicrobium</taxon>
    </lineage>
</organism>
<gene>
    <name evidence="1" type="ORF">UABAM_03171</name>
</gene>